<dbReference type="AlphaFoldDB" id="A0A381TA27"/>
<sequence length="146" mass="16602">MDFGYGSGVDGVFKFIENAEVMAVFFPRFGQSIVIDVRLKEEDPPLVRVVPMARSIADRLRTIKRMRPALPRPRDIVAIPWVGYVEAMDSSGLWKKIIARIEETGFPEALAAADKSFDELVRMERQELAHLIMGEQYDTLWARSTS</sequence>
<reference evidence="1" key="1">
    <citation type="submission" date="2018-05" db="EMBL/GenBank/DDBJ databases">
        <authorList>
            <person name="Lanie J.A."/>
            <person name="Ng W.-L."/>
            <person name="Kazmierczak K.M."/>
            <person name="Andrzejewski T.M."/>
            <person name="Davidsen T.M."/>
            <person name="Wayne K.J."/>
            <person name="Tettelin H."/>
            <person name="Glass J.I."/>
            <person name="Rusch D."/>
            <person name="Podicherti R."/>
            <person name="Tsui H.-C.T."/>
            <person name="Winkler M.E."/>
        </authorList>
    </citation>
    <scope>NUCLEOTIDE SEQUENCE</scope>
</reference>
<gene>
    <name evidence="1" type="ORF">METZ01_LOCUS65884</name>
</gene>
<proteinExistence type="predicted"/>
<dbReference type="EMBL" id="UINC01004262">
    <property type="protein sequence ID" value="SVA13030.1"/>
    <property type="molecule type" value="Genomic_DNA"/>
</dbReference>
<evidence type="ECO:0000313" key="1">
    <source>
        <dbReference type="EMBL" id="SVA13030.1"/>
    </source>
</evidence>
<protein>
    <submittedName>
        <fullName evidence="1">Uncharacterized protein</fullName>
    </submittedName>
</protein>
<name>A0A381TA27_9ZZZZ</name>
<accession>A0A381TA27</accession>
<organism evidence="1">
    <name type="scientific">marine metagenome</name>
    <dbReference type="NCBI Taxonomy" id="408172"/>
    <lineage>
        <taxon>unclassified sequences</taxon>
        <taxon>metagenomes</taxon>
        <taxon>ecological metagenomes</taxon>
    </lineage>
</organism>